<organism evidence="2 3">
    <name type="scientific">Promicromonospora aerolata</name>
    <dbReference type="NCBI Taxonomy" id="195749"/>
    <lineage>
        <taxon>Bacteria</taxon>
        <taxon>Bacillati</taxon>
        <taxon>Actinomycetota</taxon>
        <taxon>Actinomycetes</taxon>
        <taxon>Micrococcales</taxon>
        <taxon>Promicromonosporaceae</taxon>
        <taxon>Promicromonospora</taxon>
    </lineage>
</organism>
<accession>A0ABW4V527</accession>
<gene>
    <name evidence="2" type="ORF">ACFSL2_10250</name>
</gene>
<dbReference type="EMBL" id="JBHUHF010000001">
    <property type="protein sequence ID" value="MFD2025891.1"/>
    <property type="molecule type" value="Genomic_DNA"/>
</dbReference>
<keyword evidence="3" id="KW-1185">Reference proteome</keyword>
<evidence type="ECO:0000313" key="2">
    <source>
        <dbReference type="EMBL" id="MFD2025891.1"/>
    </source>
</evidence>
<sequence length="122" mass="13247">MPESVRTPARGRRVLAAAWFLLALGGLVGTWAFNLAFMADPQGLGYLEGWFANAASSSAAVDVIVVAVAASLFMLAEGARIGWARWAWIFVPLSFAIAVAFTFPLFLAIRELALYRRERLVG</sequence>
<evidence type="ECO:0000313" key="3">
    <source>
        <dbReference type="Proteomes" id="UP001597338"/>
    </source>
</evidence>
<keyword evidence="1" id="KW-0472">Membrane</keyword>
<feature type="transmembrane region" description="Helical" evidence="1">
    <location>
        <begin position="50"/>
        <end position="74"/>
    </location>
</feature>
<dbReference type="RefSeq" id="WP_377197761.1">
    <property type="nucleotide sequence ID" value="NZ_JBHUHF010000001.1"/>
</dbReference>
<dbReference type="Proteomes" id="UP001597338">
    <property type="component" value="Unassembled WGS sequence"/>
</dbReference>
<proteinExistence type="predicted"/>
<comment type="caution">
    <text evidence="2">The sequence shown here is derived from an EMBL/GenBank/DDBJ whole genome shotgun (WGS) entry which is preliminary data.</text>
</comment>
<keyword evidence="1" id="KW-1133">Transmembrane helix</keyword>
<name>A0ABW4V527_9MICO</name>
<feature type="transmembrane region" description="Helical" evidence="1">
    <location>
        <begin position="86"/>
        <end position="109"/>
    </location>
</feature>
<reference evidence="3" key="1">
    <citation type="journal article" date="2019" name="Int. J. Syst. Evol. Microbiol.">
        <title>The Global Catalogue of Microorganisms (GCM) 10K type strain sequencing project: providing services to taxonomists for standard genome sequencing and annotation.</title>
        <authorList>
            <consortium name="The Broad Institute Genomics Platform"/>
            <consortium name="The Broad Institute Genome Sequencing Center for Infectious Disease"/>
            <person name="Wu L."/>
            <person name="Ma J."/>
        </authorList>
    </citation>
    <scope>NUCLEOTIDE SEQUENCE [LARGE SCALE GENOMIC DNA]</scope>
    <source>
        <strain evidence="3">CCM 7043</strain>
    </source>
</reference>
<evidence type="ECO:0000256" key="1">
    <source>
        <dbReference type="SAM" id="Phobius"/>
    </source>
</evidence>
<keyword evidence="1" id="KW-0812">Transmembrane</keyword>
<feature type="transmembrane region" description="Helical" evidence="1">
    <location>
        <begin position="16"/>
        <end position="38"/>
    </location>
</feature>
<dbReference type="InterPro" id="IPR021362">
    <property type="entry name" value="DUF2834"/>
</dbReference>
<protein>
    <submittedName>
        <fullName evidence="2">DUF2834 domain-containing protein</fullName>
    </submittedName>
</protein>
<dbReference type="Pfam" id="PF11196">
    <property type="entry name" value="DUF2834"/>
    <property type="match status" value="1"/>
</dbReference>